<dbReference type="Pfam" id="PF07787">
    <property type="entry name" value="TMEM43"/>
    <property type="match status" value="1"/>
</dbReference>
<dbReference type="AlphaFoldDB" id="A0AAU8LXM0"/>
<dbReference type="GO" id="GO:0006629">
    <property type="term" value="P:lipid metabolic process"/>
    <property type="evidence" value="ECO:0007669"/>
    <property type="project" value="TreeGrafter"/>
</dbReference>
<gene>
    <name evidence="8" type="ORF">Q3M24_02215</name>
</gene>
<evidence type="ECO:0000256" key="3">
    <source>
        <dbReference type="ARBA" id="ARBA00022692"/>
    </source>
</evidence>
<feature type="transmembrane region" description="Helical" evidence="7">
    <location>
        <begin position="333"/>
        <end position="352"/>
    </location>
</feature>
<feature type="transmembrane region" description="Helical" evidence="7">
    <location>
        <begin position="357"/>
        <end position="375"/>
    </location>
</feature>
<reference evidence="8" key="2">
    <citation type="submission" date="2024-06" db="EMBL/GenBank/DDBJ databases">
        <authorList>
            <person name="Plum-Jensen L.E."/>
            <person name="Schramm A."/>
            <person name="Marshall I.P.G."/>
        </authorList>
    </citation>
    <scope>NUCLEOTIDE SEQUENCE</scope>
    <source>
        <strain evidence="8">Rat1</strain>
    </source>
</reference>
<protein>
    <submittedName>
        <fullName evidence="8">TMEM43 family protein</fullName>
    </submittedName>
</protein>
<keyword evidence="4" id="KW-0256">Endoplasmic reticulum</keyword>
<dbReference type="PANTHER" id="PTHR13416:SF2">
    <property type="entry name" value="TRANSMEMBRANE PROTEIN 43"/>
    <property type="match status" value="1"/>
</dbReference>
<dbReference type="InterPro" id="IPR012430">
    <property type="entry name" value="TMEM43_fam"/>
</dbReference>
<evidence type="ECO:0000256" key="6">
    <source>
        <dbReference type="ARBA" id="ARBA00023136"/>
    </source>
</evidence>
<dbReference type="PANTHER" id="PTHR13416">
    <property type="match status" value="1"/>
</dbReference>
<proteinExistence type="predicted"/>
<evidence type="ECO:0000313" key="8">
    <source>
        <dbReference type="EMBL" id="XCN73589.1"/>
    </source>
</evidence>
<evidence type="ECO:0000256" key="1">
    <source>
        <dbReference type="ARBA" id="ARBA00004127"/>
    </source>
</evidence>
<keyword evidence="6 7" id="KW-0472">Membrane</keyword>
<dbReference type="KEGG" id="eaj:Q3M24_02215"/>
<keyword evidence="5 7" id="KW-1133">Transmembrane helix</keyword>
<evidence type="ECO:0000256" key="5">
    <source>
        <dbReference type="ARBA" id="ARBA00022989"/>
    </source>
</evidence>
<sequence length="405" mass="43476">MSDDSYTEVTSESWFGRIGGALKGIIFGFILFLGAFPLLFWNEGRAVKTYKTLKEGGGAVISVAPDQVDPANEGKLIHLSDRAYTEEILTDPVFGVAENALRLRRKVEMYQWKESSKSETQKKLGGGTETVTTYSYSKTWSDDVIRSSSFKKSGGHENPGAMPYNSEEQTAQQVTLGAFQLSTSQVQRINQFQSLAVSEDTPLSEGMSGRVERWNGGFYVGDDPASPQIGDVRIRFEFVPPVQVSMVAQQNGSRLQAYHAQAGGDIELLQVGQHSAEAMFQKAQTDNTILTWALRAVGFILMMIGLGLIFKVFSVLADVLPFLGNIVEAGTGFIAFLLAAVLSLITIAIAWIVFRPLLAIILLVAAVGLVVLIGGKVKAGKARRASTVAAAGGAGTVPPPPPPGA</sequence>
<reference evidence="8" key="1">
    <citation type="journal article" date="2024" name="Syst. Appl. Microbiol.">
        <title>First single-strain enrichments of Electrothrix cable bacteria, description of E. aestuarii sp. nov. and E. rattekaaiensis sp. nov., and proposal of a cable bacteria taxonomy following the rules of the SeqCode.</title>
        <authorList>
            <person name="Plum-Jensen L.E."/>
            <person name="Schramm A."/>
            <person name="Marshall I.P.G."/>
        </authorList>
    </citation>
    <scope>NUCLEOTIDE SEQUENCE</scope>
    <source>
        <strain evidence="8">Rat1</strain>
    </source>
</reference>
<dbReference type="GO" id="GO:0071763">
    <property type="term" value="P:nuclear membrane organization"/>
    <property type="evidence" value="ECO:0007669"/>
    <property type="project" value="TreeGrafter"/>
</dbReference>
<evidence type="ECO:0000256" key="4">
    <source>
        <dbReference type="ARBA" id="ARBA00022824"/>
    </source>
</evidence>
<comment type="subcellular location">
    <subcellularLocation>
        <location evidence="1">Endomembrane system</location>
        <topology evidence="1">Multi-pass membrane protein</topology>
    </subcellularLocation>
    <subcellularLocation>
        <location evidence="2">Endoplasmic reticulum membrane</location>
    </subcellularLocation>
</comment>
<feature type="transmembrane region" description="Helical" evidence="7">
    <location>
        <begin position="289"/>
        <end position="313"/>
    </location>
</feature>
<dbReference type="EMBL" id="CP159373">
    <property type="protein sequence ID" value="XCN73589.1"/>
    <property type="molecule type" value="Genomic_DNA"/>
</dbReference>
<name>A0AAU8LXM0_9BACT</name>
<evidence type="ECO:0000256" key="2">
    <source>
        <dbReference type="ARBA" id="ARBA00004586"/>
    </source>
</evidence>
<feature type="transmembrane region" description="Helical" evidence="7">
    <location>
        <begin position="20"/>
        <end position="41"/>
    </location>
</feature>
<evidence type="ECO:0000256" key="7">
    <source>
        <dbReference type="SAM" id="Phobius"/>
    </source>
</evidence>
<organism evidence="8">
    <name type="scientific">Candidatus Electrothrix aestuarii</name>
    <dbReference type="NCBI Taxonomy" id="3062594"/>
    <lineage>
        <taxon>Bacteria</taxon>
        <taxon>Pseudomonadati</taxon>
        <taxon>Thermodesulfobacteriota</taxon>
        <taxon>Desulfobulbia</taxon>
        <taxon>Desulfobulbales</taxon>
        <taxon>Desulfobulbaceae</taxon>
        <taxon>Candidatus Electrothrix</taxon>
    </lineage>
</organism>
<keyword evidence="3 7" id="KW-0812">Transmembrane</keyword>
<dbReference type="GO" id="GO:0012505">
    <property type="term" value="C:endomembrane system"/>
    <property type="evidence" value="ECO:0007669"/>
    <property type="project" value="UniProtKB-SubCell"/>
</dbReference>
<accession>A0AAU8LXM0</accession>